<dbReference type="InterPro" id="IPR051321">
    <property type="entry name" value="PHA/PHB_synthase"/>
</dbReference>
<keyword evidence="3" id="KW-1185">Reference proteome</keyword>
<feature type="domain" description="PHB de-polymerase C-terminal" evidence="1">
    <location>
        <begin position="203"/>
        <end position="402"/>
    </location>
</feature>
<dbReference type="InterPro" id="IPR029058">
    <property type="entry name" value="AB_hydrolase_fold"/>
</dbReference>
<reference evidence="2 3" key="2">
    <citation type="journal article" date="2010" name="J. Bacteriol.">
        <title>Complete genome sequence of Beijerinckia indica subsp. indica.</title>
        <authorList>
            <person name="Tamas I."/>
            <person name="Dedysh S.N."/>
            <person name="Liesack W."/>
            <person name="Stott M.B."/>
            <person name="Alam M."/>
            <person name="Murrell J.C."/>
            <person name="Dunfield P.F."/>
        </authorList>
    </citation>
    <scope>NUCLEOTIDE SEQUENCE [LARGE SCALE GENOMIC DNA]</scope>
    <source>
        <strain evidence="3">ATCC 9039 / DSM 1715 / NCIMB 8712</strain>
    </source>
</reference>
<dbReference type="RefSeq" id="WP_012384939.1">
    <property type="nucleotide sequence ID" value="NC_010581.1"/>
</dbReference>
<gene>
    <name evidence="2" type="ordered locus">Bind_1960</name>
</gene>
<dbReference type="AlphaFoldDB" id="B2IEJ0"/>
<protein>
    <submittedName>
        <fullName evidence="2">Polyhydroxyalkanoate depolymerase, intracellular</fullName>
    </submittedName>
</protein>
<evidence type="ECO:0000259" key="1">
    <source>
        <dbReference type="Pfam" id="PF06850"/>
    </source>
</evidence>
<dbReference type="NCBIfam" id="TIGR01849">
    <property type="entry name" value="PHB_depoly_PhaZ"/>
    <property type="match status" value="1"/>
</dbReference>
<proteinExistence type="predicted"/>
<dbReference type="eggNOG" id="COG4553">
    <property type="taxonomic scope" value="Bacteria"/>
</dbReference>
<dbReference type="Proteomes" id="UP000001695">
    <property type="component" value="Chromosome"/>
</dbReference>
<dbReference type="PANTHER" id="PTHR36837:SF4">
    <property type="entry name" value="BLR0908 PROTEIN"/>
    <property type="match status" value="1"/>
</dbReference>
<evidence type="ECO:0000313" key="2">
    <source>
        <dbReference type="EMBL" id="ACB95583.1"/>
    </source>
</evidence>
<dbReference type="Pfam" id="PF06850">
    <property type="entry name" value="PHB_depo_C"/>
    <property type="match status" value="1"/>
</dbReference>
<dbReference type="InterPro" id="IPR009656">
    <property type="entry name" value="PHB_depo_C"/>
</dbReference>
<dbReference type="STRING" id="395963.Bind_1960"/>
<dbReference type="PIRSF" id="PIRSF020818">
    <property type="entry name" value="PHB_depoly_PhaZ"/>
    <property type="match status" value="1"/>
</dbReference>
<organism evidence="2 3">
    <name type="scientific">Beijerinckia indica subsp. indica (strain ATCC 9039 / DSM 1715 / NCIMB 8712)</name>
    <dbReference type="NCBI Taxonomy" id="395963"/>
    <lineage>
        <taxon>Bacteria</taxon>
        <taxon>Pseudomonadati</taxon>
        <taxon>Pseudomonadota</taxon>
        <taxon>Alphaproteobacteria</taxon>
        <taxon>Hyphomicrobiales</taxon>
        <taxon>Beijerinckiaceae</taxon>
        <taxon>Beijerinckia</taxon>
    </lineage>
</organism>
<dbReference type="EMBL" id="CP001016">
    <property type="protein sequence ID" value="ACB95583.1"/>
    <property type="molecule type" value="Genomic_DNA"/>
</dbReference>
<dbReference type="KEGG" id="bid:Bind_1960"/>
<name>B2IEJ0_BEII9</name>
<evidence type="ECO:0000313" key="3">
    <source>
        <dbReference type="Proteomes" id="UP000001695"/>
    </source>
</evidence>
<dbReference type="OrthoDB" id="9774318at2"/>
<sequence>MIYQTYEVQENLLDLLRPLAATAGKTLRSPYPGLGQVWPASEIVGILETFANLSVTHVRRPFAINSVLVGDRRVPVTEEIVASTPFATLLHFKKETNLHQQRVLVVAPMSGHFATLLRAMIETVLADHDVYITDWHNARDVPLSAGRFDLSTFVDHVIDFLRMMGARSHVIAVCQPCVPVLAAAALMNEDKDDAQPSSMTLMAGPIDTRINPTKVNALATQHPIAWFEQHLTDKVPLCYKGARRDVYPGFLQLTAFMSMNWDRHLRAFKDMAEARVANDLPRLQAIQTFYDEYLTVMDLPAELYLQTIQLIFQDHALPRGKLTVHGRPINPKAIKHTALMTVEGERDDICGLGQTLAAQELCSGLKPYMKFHHVQMGVGHYGVFAGRRWSTEIYPRVRYTIQMTS</sequence>
<dbReference type="HOGENOM" id="CLU_017495_0_0_5"/>
<dbReference type="InterPro" id="IPR010915">
    <property type="entry name" value="PHB_depoly_PhaZ"/>
</dbReference>
<dbReference type="PANTHER" id="PTHR36837">
    <property type="entry name" value="POLY(3-HYDROXYALKANOATE) POLYMERASE SUBUNIT PHAC"/>
    <property type="match status" value="1"/>
</dbReference>
<dbReference type="SUPFAM" id="SSF53474">
    <property type="entry name" value="alpha/beta-Hydrolases"/>
    <property type="match status" value="1"/>
</dbReference>
<accession>B2IEJ0</accession>
<reference evidence="3" key="1">
    <citation type="submission" date="2008-03" db="EMBL/GenBank/DDBJ databases">
        <title>Complete sequence of chromosome of Beijerinckia indica subsp. indica ATCC 9039.</title>
        <authorList>
            <consortium name="US DOE Joint Genome Institute"/>
            <person name="Copeland A."/>
            <person name="Lucas S."/>
            <person name="Lapidus A."/>
            <person name="Glavina del Rio T."/>
            <person name="Dalin E."/>
            <person name="Tice H."/>
            <person name="Bruce D."/>
            <person name="Goodwin L."/>
            <person name="Pitluck S."/>
            <person name="LaButti K."/>
            <person name="Schmutz J."/>
            <person name="Larimer F."/>
            <person name="Land M."/>
            <person name="Hauser L."/>
            <person name="Kyrpides N."/>
            <person name="Mikhailova N."/>
            <person name="Dunfield P.F."/>
            <person name="Dedysh S.N."/>
            <person name="Liesack W."/>
            <person name="Saw J.H."/>
            <person name="Alam M."/>
            <person name="Chen Y."/>
            <person name="Murrell J.C."/>
            <person name="Richardson P."/>
        </authorList>
    </citation>
    <scope>NUCLEOTIDE SEQUENCE [LARGE SCALE GENOMIC DNA]</scope>
    <source>
        <strain evidence="3">ATCC 9039 / DSM 1715 / NCIMB 8712</strain>
    </source>
</reference>